<dbReference type="GO" id="GO:0052927">
    <property type="term" value="F:CC tRNA cytidylyltransferase activity"/>
    <property type="evidence" value="ECO:0007669"/>
    <property type="project" value="TreeGrafter"/>
</dbReference>
<keyword evidence="3" id="KW-1185">Reference proteome</keyword>
<dbReference type="Gene3D" id="3.30.460.10">
    <property type="entry name" value="Beta Polymerase, domain 2"/>
    <property type="match status" value="1"/>
</dbReference>
<evidence type="ECO:0000313" key="2">
    <source>
        <dbReference type="EMBL" id="CUS08739.1"/>
    </source>
</evidence>
<evidence type="ECO:0000256" key="1">
    <source>
        <dbReference type="ARBA" id="ARBA00022884"/>
    </source>
</evidence>
<dbReference type="GO" id="GO:0003723">
    <property type="term" value="F:RNA binding"/>
    <property type="evidence" value="ECO:0007669"/>
    <property type="project" value="UniProtKB-KW"/>
</dbReference>
<name>A0A292PMH2_9PEZI</name>
<accession>A0A292PMH2</accession>
<dbReference type="Gene3D" id="1.10.3090.10">
    <property type="entry name" value="cca-adding enzyme, domain 2"/>
    <property type="match status" value="1"/>
</dbReference>
<protein>
    <submittedName>
        <fullName evidence="2">Uncharacterized protein</fullName>
    </submittedName>
</protein>
<keyword evidence="1" id="KW-0694">RNA-binding</keyword>
<dbReference type="InterPro" id="IPR043519">
    <property type="entry name" value="NT_sf"/>
</dbReference>
<gene>
    <name evidence="2" type="ORF">GSTUAT00007154001</name>
</gene>
<dbReference type="PANTHER" id="PTHR13734:SF5">
    <property type="entry name" value="CCA TRNA NUCLEOTIDYLTRANSFERASE, MITOCHONDRIAL"/>
    <property type="match status" value="1"/>
</dbReference>
<proteinExistence type="predicted"/>
<dbReference type="Proteomes" id="UP001412239">
    <property type="component" value="Unassembled WGS sequence"/>
</dbReference>
<dbReference type="EMBL" id="LN891115">
    <property type="protein sequence ID" value="CUS08739.1"/>
    <property type="molecule type" value="Genomic_DNA"/>
</dbReference>
<reference evidence="2" key="1">
    <citation type="submission" date="2015-10" db="EMBL/GenBank/DDBJ databases">
        <authorList>
            <person name="Regsiter A."/>
            <person name="william w."/>
        </authorList>
    </citation>
    <scope>NUCLEOTIDE SEQUENCE</scope>
    <source>
        <strain evidence="2">Montdore</strain>
    </source>
</reference>
<evidence type="ECO:0000313" key="3">
    <source>
        <dbReference type="Proteomes" id="UP001412239"/>
    </source>
</evidence>
<dbReference type="AlphaFoldDB" id="A0A292PMH2"/>
<dbReference type="PANTHER" id="PTHR13734">
    <property type="entry name" value="TRNA-NUCLEOTIDYLTRANSFERASE"/>
    <property type="match status" value="1"/>
</dbReference>
<dbReference type="SUPFAM" id="SSF81891">
    <property type="entry name" value="Poly A polymerase C-terminal region-like"/>
    <property type="match status" value="1"/>
</dbReference>
<dbReference type="GO" id="GO:0052929">
    <property type="term" value="F:ATP:3'-cytidine-cytidine-tRNA adenylyltransferase activity"/>
    <property type="evidence" value="ECO:0007669"/>
    <property type="project" value="TreeGrafter"/>
</dbReference>
<dbReference type="GO" id="GO:0001680">
    <property type="term" value="P:tRNA 3'-terminal CCA addition"/>
    <property type="evidence" value="ECO:0007669"/>
    <property type="project" value="TreeGrafter"/>
</dbReference>
<sequence>MTPWFFASPAVGSATSSWAPKRGHRRGDKYANTEKCGIDSGRVSKVESNPAKSKHLETARINILELEIGFVNLRSELYFGDGRIPHVDFTGLGLQDLADRLIRTPLPPKETFADDPLRVLHLICFASRLVFTIVPKAKAAMKLPEIKACNFSSQTQIITRNN</sequence>
<organism evidence="2 3">
    <name type="scientific">Tuber aestivum</name>
    <name type="common">summer truffle</name>
    <dbReference type="NCBI Taxonomy" id="59557"/>
    <lineage>
        <taxon>Eukaryota</taxon>
        <taxon>Fungi</taxon>
        <taxon>Dikarya</taxon>
        <taxon>Ascomycota</taxon>
        <taxon>Pezizomycotina</taxon>
        <taxon>Pezizomycetes</taxon>
        <taxon>Pezizales</taxon>
        <taxon>Tuberaceae</taxon>
        <taxon>Tuber</taxon>
    </lineage>
</organism>